<proteinExistence type="predicted"/>
<dbReference type="OrthoDB" id="415532at2759"/>
<evidence type="ECO:0000313" key="3">
    <source>
        <dbReference type="Proteomes" id="UP000775547"/>
    </source>
</evidence>
<dbReference type="InterPro" id="IPR025340">
    <property type="entry name" value="DUF4246"/>
</dbReference>
<dbReference type="InterPro" id="IPR049192">
    <property type="entry name" value="DUF4246_C"/>
</dbReference>
<reference evidence="2" key="2">
    <citation type="submission" date="2021-10" db="EMBL/GenBank/DDBJ databases">
        <title>Phylogenomics reveals ancestral predisposition of the termite-cultivated fungus Termitomyces towards a domesticated lifestyle.</title>
        <authorList>
            <person name="Auxier B."/>
            <person name="Grum-Grzhimaylo A."/>
            <person name="Cardenas M.E."/>
            <person name="Lodge J.D."/>
            <person name="Laessoe T."/>
            <person name="Pedersen O."/>
            <person name="Smith M.E."/>
            <person name="Kuyper T.W."/>
            <person name="Franco-Molano E.A."/>
            <person name="Baroni T.J."/>
            <person name="Aanen D.K."/>
        </authorList>
    </citation>
    <scope>NUCLEOTIDE SEQUENCE</scope>
    <source>
        <strain evidence="2">AP01</strain>
        <tissue evidence="2">Mycelium</tissue>
    </source>
</reference>
<organism evidence="2 3">
    <name type="scientific">Asterophora parasitica</name>
    <dbReference type="NCBI Taxonomy" id="117018"/>
    <lineage>
        <taxon>Eukaryota</taxon>
        <taxon>Fungi</taxon>
        <taxon>Dikarya</taxon>
        <taxon>Basidiomycota</taxon>
        <taxon>Agaricomycotina</taxon>
        <taxon>Agaricomycetes</taxon>
        <taxon>Agaricomycetidae</taxon>
        <taxon>Agaricales</taxon>
        <taxon>Tricholomatineae</taxon>
        <taxon>Lyophyllaceae</taxon>
        <taxon>Asterophora</taxon>
    </lineage>
</organism>
<evidence type="ECO:0000313" key="2">
    <source>
        <dbReference type="EMBL" id="KAG5637718.1"/>
    </source>
</evidence>
<protein>
    <recommendedName>
        <fullName evidence="1">DUF4246 domain-containing protein</fullName>
    </recommendedName>
</protein>
<dbReference type="EMBL" id="JABCKV010002600">
    <property type="protein sequence ID" value="KAG5637718.1"/>
    <property type="molecule type" value="Genomic_DNA"/>
</dbReference>
<dbReference type="AlphaFoldDB" id="A0A9P7FT84"/>
<comment type="caution">
    <text evidence="2">The sequence shown here is derived from an EMBL/GenBank/DDBJ whole genome shotgun (WGS) entry which is preliminary data.</text>
</comment>
<dbReference type="Proteomes" id="UP000775547">
    <property type="component" value="Unassembled WGS sequence"/>
</dbReference>
<gene>
    <name evidence="2" type="ORF">DXG03_004386</name>
</gene>
<evidence type="ECO:0000259" key="1">
    <source>
        <dbReference type="Pfam" id="PF14033"/>
    </source>
</evidence>
<reference evidence="2" key="1">
    <citation type="submission" date="2020-07" db="EMBL/GenBank/DDBJ databases">
        <authorList>
            <person name="Nieuwenhuis M."/>
            <person name="Van De Peppel L.J.J."/>
        </authorList>
    </citation>
    <scope>NUCLEOTIDE SEQUENCE</scope>
    <source>
        <strain evidence="2">AP01</strain>
        <tissue evidence="2">Mycelium</tissue>
    </source>
</reference>
<name>A0A9P7FT84_9AGAR</name>
<feature type="domain" description="DUF4246" evidence="1">
    <location>
        <begin position="1"/>
        <end position="274"/>
    </location>
</feature>
<accession>A0A9P7FT84</accession>
<dbReference type="PANTHER" id="PTHR33119">
    <property type="entry name" value="IFI3P"/>
    <property type="match status" value="1"/>
</dbReference>
<dbReference type="PANTHER" id="PTHR33119:SF1">
    <property type="entry name" value="FE2OG DIOXYGENASE DOMAIN-CONTAINING PROTEIN"/>
    <property type="match status" value="1"/>
</dbReference>
<feature type="non-terminal residue" evidence="2">
    <location>
        <position position="285"/>
    </location>
</feature>
<dbReference type="Pfam" id="PF14033">
    <property type="entry name" value="DUF4246"/>
    <property type="match status" value="1"/>
</dbReference>
<keyword evidence="3" id="KW-1185">Reference proteome</keyword>
<sequence length="285" mass="32735">ITSYINNLHPAKHRDFYTVIEQLVSHTIPLWNLTLTPLKAPRVAFNRVPYDEAIYDPDPQNWPESRWPAQEKNEDRHDYGDRLEQWFIDTRKPVLPNGGTFDSSVPFPLPVDLQSCHIESTKILKPENSVDLVRDYRDRGLQVIIKLANIELTYEKPIYGGGTWHVEGMMNEQICAPAIYYYDIKNITTSGLPFRQKSDTEEGIDHPQFQYDWLTAVFGCEDKGPMVQDVGNHRVQPITLADPTKPGHRKIVALFLDDPNIRIISTANVPCQHASGGQKHPERRR</sequence>
<feature type="non-terminal residue" evidence="2">
    <location>
        <position position="1"/>
    </location>
</feature>